<evidence type="ECO:0000256" key="1">
    <source>
        <dbReference type="SAM" id="Phobius"/>
    </source>
</evidence>
<dbReference type="Proteomes" id="UP000192578">
    <property type="component" value="Unassembled WGS sequence"/>
</dbReference>
<keyword evidence="1" id="KW-0472">Membrane</keyword>
<keyword evidence="1" id="KW-1133">Transmembrane helix</keyword>
<evidence type="ECO:0000313" key="3">
    <source>
        <dbReference type="Proteomes" id="UP000192578"/>
    </source>
</evidence>
<organism evidence="2 3">
    <name type="scientific">Hypsibius exemplaris</name>
    <name type="common">Freshwater tardigrade</name>
    <dbReference type="NCBI Taxonomy" id="2072580"/>
    <lineage>
        <taxon>Eukaryota</taxon>
        <taxon>Metazoa</taxon>
        <taxon>Ecdysozoa</taxon>
        <taxon>Tardigrada</taxon>
        <taxon>Eutardigrada</taxon>
        <taxon>Parachela</taxon>
        <taxon>Hypsibioidea</taxon>
        <taxon>Hypsibiidae</taxon>
        <taxon>Hypsibius</taxon>
    </lineage>
</organism>
<dbReference type="AlphaFoldDB" id="A0A9X6NPU5"/>
<protein>
    <submittedName>
        <fullName evidence="2">Uncharacterized protein</fullName>
    </submittedName>
</protein>
<feature type="transmembrane region" description="Helical" evidence="1">
    <location>
        <begin position="105"/>
        <end position="127"/>
    </location>
</feature>
<evidence type="ECO:0000313" key="2">
    <source>
        <dbReference type="EMBL" id="OWA54506.1"/>
    </source>
</evidence>
<keyword evidence="1" id="KW-0812">Transmembrane</keyword>
<accession>A0A9X6NPU5</accession>
<name>A0A9X6NPU5_HYPEX</name>
<keyword evidence="3" id="KW-1185">Reference proteome</keyword>
<dbReference type="EMBL" id="MTYJ01000414">
    <property type="protein sequence ID" value="OWA54506.1"/>
    <property type="molecule type" value="Genomic_DNA"/>
</dbReference>
<proteinExistence type="predicted"/>
<sequence length="138" mass="14730">MMLPYFRCRHGVGFTDNLGWGQDAYVGGFSLNQIGNLTRIYRDKDVLCCNSSTTSGTYSTAPRLARISACVCLWTAHAFTYPCPGGKVPLTETENLPLPGPHQSLSVLGVGCAVIVLLIIGLSDVVLRTAATSSPTHV</sequence>
<comment type="caution">
    <text evidence="2">The sequence shown here is derived from an EMBL/GenBank/DDBJ whole genome shotgun (WGS) entry which is preliminary data.</text>
</comment>
<gene>
    <name evidence="2" type="ORF">BV898_18906</name>
</gene>
<reference evidence="3" key="1">
    <citation type="submission" date="2017-01" db="EMBL/GenBank/DDBJ databases">
        <title>Comparative genomics of anhydrobiosis in the tardigrade Hypsibius dujardini.</title>
        <authorList>
            <person name="Yoshida Y."/>
            <person name="Koutsovoulos G."/>
            <person name="Laetsch D."/>
            <person name="Stevens L."/>
            <person name="Kumar S."/>
            <person name="Horikawa D."/>
            <person name="Ishino K."/>
            <person name="Komine S."/>
            <person name="Tomita M."/>
            <person name="Blaxter M."/>
            <person name="Arakawa K."/>
        </authorList>
    </citation>
    <scope>NUCLEOTIDE SEQUENCE [LARGE SCALE GENOMIC DNA]</scope>
    <source>
        <strain evidence="3">Z151</strain>
    </source>
</reference>